<gene>
    <name evidence="2" type="ORF">CC86DRAFT_331010</name>
</gene>
<evidence type="ECO:0000313" key="2">
    <source>
        <dbReference type="EMBL" id="KAF2822176.1"/>
    </source>
</evidence>
<name>A0A6A6ZMQ4_9PLEO</name>
<dbReference type="AlphaFoldDB" id="A0A6A6ZMQ4"/>
<feature type="region of interest" description="Disordered" evidence="1">
    <location>
        <begin position="1"/>
        <end position="25"/>
    </location>
</feature>
<sequence length="79" mass="8282">SPTDPPASPTTTPSSPTAPKAYEESATGVKVIQLDEGEKDGQGHVIEAVHEPCETCGGKVVWATKGEYLLICEGCQEPQ</sequence>
<reference evidence="2" key="1">
    <citation type="journal article" date="2020" name="Stud. Mycol.">
        <title>101 Dothideomycetes genomes: a test case for predicting lifestyles and emergence of pathogens.</title>
        <authorList>
            <person name="Haridas S."/>
            <person name="Albert R."/>
            <person name="Binder M."/>
            <person name="Bloem J."/>
            <person name="Labutti K."/>
            <person name="Salamov A."/>
            <person name="Andreopoulos B."/>
            <person name="Baker S."/>
            <person name="Barry K."/>
            <person name="Bills G."/>
            <person name="Bluhm B."/>
            <person name="Cannon C."/>
            <person name="Castanera R."/>
            <person name="Culley D."/>
            <person name="Daum C."/>
            <person name="Ezra D."/>
            <person name="Gonzalez J."/>
            <person name="Henrissat B."/>
            <person name="Kuo A."/>
            <person name="Liang C."/>
            <person name="Lipzen A."/>
            <person name="Lutzoni F."/>
            <person name="Magnuson J."/>
            <person name="Mondo S."/>
            <person name="Nolan M."/>
            <person name="Ohm R."/>
            <person name="Pangilinan J."/>
            <person name="Park H.-J."/>
            <person name="Ramirez L."/>
            <person name="Alfaro M."/>
            <person name="Sun H."/>
            <person name="Tritt A."/>
            <person name="Yoshinaga Y."/>
            <person name="Zwiers L.-H."/>
            <person name="Turgeon B."/>
            <person name="Goodwin S."/>
            <person name="Spatafora J."/>
            <person name="Crous P."/>
            <person name="Grigoriev I."/>
        </authorList>
    </citation>
    <scope>NUCLEOTIDE SEQUENCE</scope>
    <source>
        <strain evidence="2">CBS 113818</strain>
    </source>
</reference>
<organism evidence="2 3">
    <name type="scientific">Ophiobolus disseminans</name>
    <dbReference type="NCBI Taxonomy" id="1469910"/>
    <lineage>
        <taxon>Eukaryota</taxon>
        <taxon>Fungi</taxon>
        <taxon>Dikarya</taxon>
        <taxon>Ascomycota</taxon>
        <taxon>Pezizomycotina</taxon>
        <taxon>Dothideomycetes</taxon>
        <taxon>Pleosporomycetidae</taxon>
        <taxon>Pleosporales</taxon>
        <taxon>Pleosporineae</taxon>
        <taxon>Phaeosphaeriaceae</taxon>
        <taxon>Ophiobolus</taxon>
    </lineage>
</organism>
<feature type="non-terminal residue" evidence="2">
    <location>
        <position position="1"/>
    </location>
</feature>
<feature type="non-terminal residue" evidence="2">
    <location>
        <position position="79"/>
    </location>
</feature>
<feature type="compositionally biased region" description="Low complexity" evidence="1">
    <location>
        <begin position="9"/>
        <end position="19"/>
    </location>
</feature>
<evidence type="ECO:0000313" key="3">
    <source>
        <dbReference type="Proteomes" id="UP000799424"/>
    </source>
</evidence>
<keyword evidence="3" id="KW-1185">Reference proteome</keyword>
<accession>A0A6A6ZMQ4</accession>
<dbReference type="OrthoDB" id="3757859at2759"/>
<protein>
    <submittedName>
        <fullName evidence="2">Uncharacterized protein</fullName>
    </submittedName>
</protein>
<proteinExistence type="predicted"/>
<dbReference type="EMBL" id="MU006235">
    <property type="protein sequence ID" value="KAF2822176.1"/>
    <property type="molecule type" value="Genomic_DNA"/>
</dbReference>
<dbReference type="Proteomes" id="UP000799424">
    <property type="component" value="Unassembled WGS sequence"/>
</dbReference>
<evidence type="ECO:0000256" key="1">
    <source>
        <dbReference type="SAM" id="MobiDB-lite"/>
    </source>
</evidence>